<dbReference type="InterPro" id="IPR029063">
    <property type="entry name" value="SAM-dependent_MTases_sf"/>
</dbReference>
<gene>
    <name evidence="5" type="ORF">XSR1_920003</name>
</gene>
<dbReference type="SUPFAM" id="SSF53335">
    <property type="entry name" value="S-adenosyl-L-methionine-dependent methyltransferases"/>
    <property type="match status" value="1"/>
</dbReference>
<reference evidence="5" key="1">
    <citation type="submission" date="2013-11" db="EMBL/GenBank/DDBJ databases">
        <title>Draft genome sequence and annotation of the entomopathogenic bacteria, Xenorhabdus cabanillasi strain JM26 and Xenorhabdus szentirmai strain DSM 16338.</title>
        <authorList>
            <person name="Gualtieri M."/>
            <person name="Ogier J.C."/>
            <person name="Pages S."/>
            <person name="Givaudan A."/>
            <person name="Gaudriault S."/>
        </authorList>
    </citation>
    <scope>NUCLEOTIDE SEQUENCE [LARGE SCALE GENOMIC DNA]</scope>
    <source>
        <strain evidence="5">DSM 16338</strain>
    </source>
</reference>
<sequence>MELANAIDSVRAANGDPPSVIVWENVPGILSSNDNAFGCFLAGLAGEDEPLQPSGKKWTNTGYVSGPQRNIAWRVFDAQYFGVAQRRRRVFVVASARKDVCPATVLFEPDGVRRHTSPRRAQRKIITRHVTQSLASGGEVTGTLLASGGDKRFSGNQAAFSGNYHIVYSAAKSSEINPPLALHSGSASTNDEVSHQEIFS</sequence>
<dbReference type="InterPro" id="IPR001525">
    <property type="entry name" value="C5_MeTfrase"/>
</dbReference>
<dbReference type="Pfam" id="PF00145">
    <property type="entry name" value="DNA_methylase"/>
    <property type="match status" value="1"/>
</dbReference>
<dbReference type="AlphaFoldDB" id="W1J4W2"/>
<name>W1J4W2_9GAMM</name>
<evidence type="ECO:0000256" key="4">
    <source>
        <dbReference type="ARBA" id="ARBA00047422"/>
    </source>
</evidence>
<dbReference type="EMBL" id="CBXF010000157">
    <property type="protein sequence ID" value="CDL85774.1"/>
    <property type="molecule type" value="Genomic_DNA"/>
</dbReference>
<comment type="catalytic activity">
    <reaction evidence="4">
        <text>a 2'-deoxycytidine in DNA + S-adenosyl-L-methionine = a 5-methyl-2'-deoxycytidine in DNA + S-adenosyl-L-homocysteine + H(+)</text>
        <dbReference type="Rhea" id="RHEA:13681"/>
        <dbReference type="Rhea" id="RHEA-COMP:11369"/>
        <dbReference type="Rhea" id="RHEA-COMP:11370"/>
        <dbReference type="ChEBI" id="CHEBI:15378"/>
        <dbReference type="ChEBI" id="CHEBI:57856"/>
        <dbReference type="ChEBI" id="CHEBI:59789"/>
        <dbReference type="ChEBI" id="CHEBI:85452"/>
        <dbReference type="ChEBI" id="CHEBI:85454"/>
        <dbReference type="EC" id="2.1.1.37"/>
    </reaction>
</comment>
<dbReference type="Gene3D" id="3.40.50.150">
    <property type="entry name" value="Vaccinia Virus protein VP39"/>
    <property type="match status" value="1"/>
</dbReference>
<dbReference type="GO" id="GO:0009307">
    <property type="term" value="P:DNA restriction-modification system"/>
    <property type="evidence" value="ECO:0007669"/>
    <property type="project" value="UniProtKB-KW"/>
</dbReference>
<keyword evidence="6" id="KW-1185">Reference proteome</keyword>
<evidence type="ECO:0000256" key="3">
    <source>
        <dbReference type="ARBA" id="ARBA00022747"/>
    </source>
</evidence>
<accession>W1J4W2</accession>
<evidence type="ECO:0000256" key="2">
    <source>
        <dbReference type="ARBA" id="ARBA00022679"/>
    </source>
</evidence>
<evidence type="ECO:0000256" key="1">
    <source>
        <dbReference type="ARBA" id="ARBA00022603"/>
    </source>
</evidence>
<dbReference type="STRING" id="1427518.XSR1_920003"/>
<protein>
    <submittedName>
        <fullName evidence="5">Cytosine-specific methyltransferase</fullName>
        <ecNumber evidence="5">2.1.1.37</ecNumber>
    </submittedName>
</protein>
<keyword evidence="1 5" id="KW-0489">Methyltransferase</keyword>
<dbReference type="EC" id="2.1.1.37" evidence="5"/>
<keyword evidence="2 5" id="KW-0808">Transferase</keyword>
<dbReference type="GO" id="GO:0032259">
    <property type="term" value="P:methylation"/>
    <property type="evidence" value="ECO:0007669"/>
    <property type="project" value="UniProtKB-KW"/>
</dbReference>
<dbReference type="GO" id="GO:0003886">
    <property type="term" value="F:DNA (cytosine-5-)-methyltransferase activity"/>
    <property type="evidence" value="ECO:0007669"/>
    <property type="project" value="UniProtKB-EC"/>
</dbReference>
<dbReference type="Proteomes" id="UP000019202">
    <property type="component" value="Unassembled WGS sequence"/>
</dbReference>
<organism evidence="5 6">
    <name type="scientific">Xenorhabdus szentirmaii DSM 16338</name>
    <dbReference type="NCBI Taxonomy" id="1427518"/>
    <lineage>
        <taxon>Bacteria</taxon>
        <taxon>Pseudomonadati</taxon>
        <taxon>Pseudomonadota</taxon>
        <taxon>Gammaproteobacteria</taxon>
        <taxon>Enterobacterales</taxon>
        <taxon>Morganellaceae</taxon>
        <taxon>Xenorhabdus</taxon>
    </lineage>
</organism>
<keyword evidence="3" id="KW-0680">Restriction system</keyword>
<comment type="caution">
    <text evidence="5">The sequence shown here is derived from an EMBL/GenBank/DDBJ whole genome shotgun (WGS) entry which is preliminary data.</text>
</comment>
<evidence type="ECO:0000313" key="6">
    <source>
        <dbReference type="Proteomes" id="UP000019202"/>
    </source>
</evidence>
<proteinExistence type="predicted"/>
<dbReference type="PRINTS" id="PR00105">
    <property type="entry name" value="C5METTRFRASE"/>
</dbReference>
<evidence type="ECO:0000313" key="5">
    <source>
        <dbReference type="EMBL" id="CDL85774.1"/>
    </source>
</evidence>